<keyword evidence="3" id="KW-0378">Hydrolase</keyword>
<keyword evidence="10" id="KW-0812">Transmembrane</keyword>
<dbReference type="PANTHER" id="PTHR11005">
    <property type="entry name" value="LYSOSOMAL ACID LIPASE-RELATED"/>
    <property type="match status" value="1"/>
</dbReference>
<dbReference type="eggNOG" id="KOG2624">
    <property type="taxonomic scope" value="Eukaryota"/>
</dbReference>
<sequence>MSVLGKTRIWLYTVTASVVTTLLLAAIFVAATWNTLITDRWKRKHRLRRRVIPTVQEAVVSDKDRIRVTVRRSVSATSESPFLGSDGKRHESDEEPGSAESGAAPGSGGNPFRDAMAAEDIKLVPDLAYYYRQYGIEIEEYEVTTDDGFVLFLWHFVGQGSVTQGPPMLLLHGLLQSCGSFASSGRKSLAYYFYESGYDVWLGNNRCGLNAKTVPSQVDEHEKWDWDMKEMVKYDLKAMVEYVLQKTARKKLTLVAHSQGTTQGFMGLLHGEALYGGTSFRLMDKLDNFVALAPAVYPGPLLYENVFMRFMASTIDVPWVYGVRSFLPIMMQVRALVVGNRFFSVVCYLFFNYLFDWNDLLWDKPLRDRHFMFSPVHISVNLMKWWLSKDPGRRSFRNYSHCIFPEEGAWFPLVDGNSDSHTLLDGQVRRNAPTEYPRILLFVPKQDRLVDGKRLIDHFTNHEDERIYKIWYFDDYSHLDVLWASDVSDRIGKSMLEELRAPQGSSS</sequence>
<dbReference type="GO" id="GO:0016020">
    <property type="term" value="C:membrane"/>
    <property type="evidence" value="ECO:0007669"/>
    <property type="project" value="UniProtKB-SubCell"/>
</dbReference>
<dbReference type="HOGENOM" id="CLU_024238_3_1_1"/>
<evidence type="ECO:0000256" key="8">
    <source>
        <dbReference type="ARBA" id="ARBA00051395"/>
    </source>
</evidence>
<dbReference type="FunFam" id="3.40.50.1820:FF:000108">
    <property type="entry name" value="Lipid particle protein"/>
    <property type="match status" value="1"/>
</dbReference>
<dbReference type="InParanoid" id="Q75F98"/>
<dbReference type="OMA" id="DAVEWCF"/>
<dbReference type="OrthoDB" id="6130531at2759"/>
<keyword evidence="5" id="KW-0443">Lipid metabolism</keyword>
<evidence type="ECO:0000256" key="2">
    <source>
        <dbReference type="ARBA" id="ARBA00008645"/>
    </source>
</evidence>
<dbReference type="AlphaFoldDB" id="Q75F98"/>
<evidence type="ECO:0000259" key="11">
    <source>
        <dbReference type="Pfam" id="PF04083"/>
    </source>
</evidence>
<dbReference type="RefSeq" id="NP_982386.1">
    <property type="nucleotide sequence ID" value="NM_207739.1"/>
</dbReference>
<dbReference type="SUPFAM" id="SSF53474">
    <property type="entry name" value="alpha/beta-Hydrolases"/>
    <property type="match status" value="1"/>
</dbReference>
<evidence type="ECO:0000313" key="13">
    <source>
        <dbReference type="Proteomes" id="UP000000591"/>
    </source>
</evidence>
<evidence type="ECO:0000256" key="7">
    <source>
        <dbReference type="ARBA" id="ARBA00039150"/>
    </source>
</evidence>
<dbReference type="KEGG" id="ago:AGOS_AAL156C"/>
<comment type="subcellular location">
    <subcellularLocation>
        <location evidence="1">Membrane</location>
    </subcellularLocation>
</comment>
<dbReference type="InterPro" id="IPR029058">
    <property type="entry name" value="AB_hydrolase_fold"/>
</dbReference>
<dbReference type="Gene3D" id="3.40.50.1820">
    <property type="entry name" value="alpha/beta hydrolase"/>
    <property type="match status" value="1"/>
</dbReference>
<evidence type="ECO:0000256" key="9">
    <source>
        <dbReference type="SAM" id="MobiDB-lite"/>
    </source>
</evidence>
<dbReference type="GO" id="GO:0016125">
    <property type="term" value="P:sterol metabolic process"/>
    <property type="evidence" value="ECO:0000318"/>
    <property type="project" value="GO_Central"/>
</dbReference>
<comment type="similarity">
    <text evidence="2">Belongs to the AB hydrolase superfamily.</text>
</comment>
<dbReference type="GO" id="GO:0004771">
    <property type="term" value="F:sterol ester esterase activity"/>
    <property type="evidence" value="ECO:0000318"/>
    <property type="project" value="GO_Central"/>
</dbReference>
<dbReference type="GeneID" id="4618531"/>
<name>Q75F98_EREGS</name>
<proteinExistence type="inferred from homology"/>
<comment type="catalytic activity">
    <reaction evidence="8">
        <text>a sterol ester + H2O = a sterol + a fatty acid + H(+)</text>
        <dbReference type="Rhea" id="RHEA:10100"/>
        <dbReference type="ChEBI" id="CHEBI:15377"/>
        <dbReference type="ChEBI" id="CHEBI:15378"/>
        <dbReference type="ChEBI" id="CHEBI:15889"/>
        <dbReference type="ChEBI" id="CHEBI:28868"/>
        <dbReference type="ChEBI" id="CHEBI:35915"/>
        <dbReference type="EC" id="3.1.1.13"/>
    </reaction>
</comment>
<feature type="region of interest" description="Disordered" evidence="9">
    <location>
        <begin position="77"/>
        <end position="110"/>
    </location>
</feature>
<dbReference type="Pfam" id="PF04083">
    <property type="entry name" value="Abhydro_lipase"/>
    <property type="match status" value="1"/>
</dbReference>
<evidence type="ECO:0000256" key="1">
    <source>
        <dbReference type="ARBA" id="ARBA00004370"/>
    </source>
</evidence>
<organism evidence="12 13">
    <name type="scientific">Eremothecium gossypii (strain ATCC 10895 / CBS 109.51 / FGSC 9923 / NRRL Y-1056)</name>
    <name type="common">Yeast</name>
    <name type="synonym">Ashbya gossypii</name>
    <dbReference type="NCBI Taxonomy" id="284811"/>
    <lineage>
        <taxon>Eukaryota</taxon>
        <taxon>Fungi</taxon>
        <taxon>Dikarya</taxon>
        <taxon>Ascomycota</taxon>
        <taxon>Saccharomycotina</taxon>
        <taxon>Saccharomycetes</taxon>
        <taxon>Saccharomycetales</taxon>
        <taxon>Saccharomycetaceae</taxon>
        <taxon>Eremothecium</taxon>
    </lineage>
</organism>
<dbReference type="STRING" id="284811.Q75F98"/>
<gene>
    <name evidence="12" type="ORF">AGOS_AAL156C</name>
</gene>
<feature type="transmembrane region" description="Helical" evidence="10">
    <location>
        <begin position="12"/>
        <end position="36"/>
    </location>
</feature>
<accession>Q75F98</accession>
<dbReference type="ESTHER" id="ashgo-q75f98">
    <property type="family name" value="Acidic_Lipase"/>
</dbReference>
<keyword evidence="10" id="KW-1133">Transmembrane helix</keyword>
<feature type="domain" description="Partial AB-hydrolase lipase" evidence="11">
    <location>
        <begin position="128"/>
        <end position="184"/>
    </location>
</feature>
<dbReference type="GO" id="GO:0016042">
    <property type="term" value="P:lipid catabolic process"/>
    <property type="evidence" value="ECO:0007669"/>
    <property type="project" value="UniProtKB-KW"/>
</dbReference>
<keyword evidence="13" id="KW-1185">Reference proteome</keyword>
<dbReference type="InterPro" id="IPR006693">
    <property type="entry name" value="AB_hydrolase_lipase"/>
</dbReference>
<dbReference type="Proteomes" id="UP000000591">
    <property type="component" value="Chromosome I"/>
</dbReference>
<reference evidence="12 13" key="1">
    <citation type="journal article" date="2004" name="Science">
        <title>The Ashbya gossypii genome as a tool for mapping the ancient Saccharomyces cerevisiae genome.</title>
        <authorList>
            <person name="Dietrich F.S."/>
            <person name="Voegeli S."/>
            <person name="Brachat S."/>
            <person name="Lerch A."/>
            <person name="Gates K."/>
            <person name="Steiner S."/>
            <person name="Mohr C."/>
            <person name="Pohlmann R."/>
            <person name="Luedi P."/>
            <person name="Choi S."/>
            <person name="Wing R.A."/>
            <person name="Flavier A."/>
            <person name="Gaffney T.D."/>
            <person name="Philippsen P."/>
        </authorList>
    </citation>
    <scope>NUCLEOTIDE SEQUENCE [LARGE SCALE GENOMIC DNA]</scope>
    <source>
        <strain evidence="13">ATCC 10895 / CBS 109.51 / FGSC 9923 / NRRL Y-1056</strain>
    </source>
</reference>
<evidence type="ECO:0000256" key="6">
    <source>
        <dbReference type="ARBA" id="ARBA00023136"/>
    </source>
</evidence>
<evidence type="ECO:0000256" key="10">
    <source>
        <dbReference type="SAM" id="Phobius"/>
    </source>
</evidence>
<reference evidence="13" key="2">
    <citation type="journal article" date="2013" name="G3 (Bethesda)">
        <title>Genomes of Ashbya fungi isolated from insects reveal four mating-type loci, numerous translocations, lack of transposons, and distinct gene duplications.</title>
        <authorList>
            <person name="Dietrich F.S."/>
            <person name="Voegeli S."/>
            <person name="Kuo S."/>
            <person name="Philippsen P."/>
        </authorList>
    </citation>
    <scope>GENOME REANNOTATION</scope>
    <source>
        <strain evidence="13">ATCC 10895 / CBS 109.51 / FGSC 9923 / NRRL Y-1056</strain>
    </source>
</reference>
<keyword evidence="4" id="KW-0442">Lipid degradation</keyword>
<evidence type="ECO:0000256" key="4">
    <source>
        <dbReference type="ARBA" id="ARBA00022963"/>
    </source>
</evidence>
<dbReference type="FunCoup" id="Q75F98">
    <property type="interactions" value="20"/>
</dbReference>
<evidence type="ECO:0000256" key="3">
    <source>
        <dbReference type="ARBA" id="ARBA00022801"/>
    </source>
</evidence>
<evidence type="ECO:0000313" key="12">
    <source>
        <dbReference type="EMBL" id="AAS50210.1"/>
    </source>
</evidence>
<dbReference type="EMBL" id="AE016814">
    <property type="protein sequence ID" value="AAS50210.1"/>
    <property type="molecule type" value="Genomic_DNA"/>
</dbReference>
<keyword evidence="6 10" id="KW-0472">Membrane</keyword>
<protein>
    <recommendedName>
        <fullName evidence="7">sterol esterase</fullName>
        <ecNumber evidence="7">3.1.1.13</ecNumber>
    </recommendedName>
</protein>
<dbReference type="EC" id="3.1.1.13" evidence="7"/>
<evidence type="ECO:0000256" key="5">
    <source>
        <dbReference type="ARBA" id="ARBA00023098"/>
    </source>
</evidence>